<sequence>MNLGGTVRINRCGLIFIAAITLLIIFYAYGGNSSSSSTNSNSSSDLSAPAVSASSSSLTSPADKVSLRKLLSAAIDIAKRGGIEVVDVRKSSATLDETIKGKTKEGVKDSATAGDFRSHRVMYYSLRKTFPGIKVISEEHDPSSDIGDVILASTVNEEVEQYMKGDQVVKADDVTVWIDPLDATKEYTENLLDYVTTMVGVALKGKPILGVIHRPFQDETYWAVVDHGHSPNIQLSSDISDIKPKENKTPDKTASPFKIIVSRSHKGDVEEKTAKVLGKETPLQLEIAAGAGYKVLEVVKGNVDVYVHVTAIKKWDLCAGNAILAALGGTMTTVNGDLIDYSGHTEPLNSRGILGYLHDSELIKKLKKMEIPE</sequence>
<protein>
    <recommendedName>
        <fullName evidence="6">inositol-phosphate phosphatase</fullName>
        <ecNumber evidence="6">3.1.3.25</ecNumber>
    </recommendedName>
    <alternativeName>
        <fullName evidence="14">Inositol-1(or 4)-monophosphatase 3</fullName>
    </alternativeName>
    <alternativeName>
        <fullName evidence="13">Myo-inositol monophosphatase A3</fullName>
    </alternativeName>
</protein>
<evidence type="ECO:0000256" key="12">
    <source>
        <dbReference type="ARBA" id="ARBA00023136"/>
    </source>
</evidence>
<evidence type="ECO:0000256" key="4">
    <source>
        <dbReference type="ARBA" id="ARBA00005152"/>
    </source>
</evidence>
<evidence type="ECO:0000256" key="1">
    <source>
        <dbReference type="ARBA" id="ARBA00001033"/>
    </source>
</evidence>
<dbReference type="Gene3D" id="3.30.540.10">
    <property type="entry name" value="Fructose-1,6-Bisphosphatase, subunit A, domain 1"/>
    <property type="match status" value="1"/>
</dbReference>
<gene>
    <name evidence="16" type="ORF">ODALV1_LOCUS11272</name>
</gene>
<keyword evidence="17" id="KW-1185">Reference proteome</keyword>
<dbReference type="Proteomes" id="UP001642540">
    <property type="component" value="Unassembled WGS sequence"/>
</dbReference>
<evidence type="ECO:0000256" key="13">
    <source>
        <dbReference type="ARBA" id="ARBA00042119"/>
    </source>
</evidence>
<evidence type="ECO:0000256" key="3">
    <source>
        <dbReference type="ARBA" id="ARBA00004167"/>
    </source>
</evidence>
<dbReference type="PANTHER" id="PTHR43028:SF4">
    <property type="entry name" value="INOSITOL MONOPHOSPHATASE 3"/>
    <property type="match status" value="1"/>
</dbReference>
<accession>A0ABP1QHW2</accession>
<dbReference type="PROSITE" id="PS00630">
    <property type="entry name" value="IMP_2"/>
    <property type="match status" value="1"/>
</dbReference>
<keyword evidence="12 15" id="KW-0472">Membrane</keyword>
<dbReference type="SUPFAM" id="SSF56655">
    <property type="entry name" value="Carbohydrate phosphatase"/>
    <property type="match status" value="1"/>
</dbReference>
<keyword evidence="9" id="KW-0378">Hydrolase</keyword>
<evidence type="ECO:0000256" key="6">
    <source>
        <dbReference type="ARBA" id="ARBA00013106"/>
    </source>
</evidence>
<comment type="pathway">
    <text evidence="4">Polyol metabolism; myo-inositol biosynthesis; myo-inositol from D-glucose 6-phosphate: step 2/2.</text>
</comment>
<dbReference type="EC" id="3.1.3.25" evidence="6"/>
<evidence type="ECO:0000313" key="16">
    <source>
        <dbReference type="EMBL" id="CAL8102855.1"/>
    </source>
</evidence>
<dbReference type="EMBL" id="CAXLJM020000034">
    <property type="protein sequence ID" value="CAL8102855.1"/>
    <property type="molecule type" value="Genomic_DNA"/>
</dbReference>
<evidence type="ECO:0000256" key="7">
    <source>
        <dbReference type="ARBA" id="ARBA00022692"/>
    </source>
</evidence>
<comment type="similarity">
    <text evidence="5">Belongs to the inositol monophosphatase superfamily.</text>
</comment>
<dbReference type="InterPro" id="IPR050725">
    <property type="entry name" value="CysQ/Inositol_MonoPase"/>
</dbReference>
<dbReference type="Gene3D" id="3.40.190.80">
    <property type="match status" value="1"/>
</dbReference>
<evidence type="ECO:0000256" key="11">
    <source>
        <dbReference type="ARBA" id="ARBA00022989"/>
    </source>
</evidence>
<evidence type="ECO:0000256" key="5">
    <source>
        <dbReference type="ARBA" id="ARBA00009759"/>
    </source>
</evidence>
<comment type="subcellular location">
    <subcellularLocation>
        <location evidence="3">Membrane</location>
        <topology evidence="3">Single-pass membrane protein</topology>
    </subcellularLocation>
</comment>
<dbReference type="Pfam" id="PF00459">
    <property type="entry name" value="Inositol_P"/>
    <property type="match status" value="1"/>
</dbReference>
<keyword evidence="10" id="KW-0460">Magnesium</keyword>
<keyword evidence="11 15" id="KW-1133">Transmembrane helix</keyword>
<keyword evidence="7 15" id="KW-0812">Transmembrane</keyword>
<reference evidence="16 17" key="1">
    <citation type="submission" date="2024-08" db="EMBL/GenBank/DDBJ databases">
        <authorList>
            <person name="Cucini C."/>
            <person name="Frati F."/>
        </authorList>
    </citation>
    <scope>NUCLEOTIDE SEQUENCE [LARGE SCALE GENOMIC DNA]</scope>
</reference>
<dbReference type="PANTHER" id="PTHR43028">
    <property type="entry name" value="3'(2'),5'-BISPHOSPHATE NUCLEOTIDASE 1"/>
    <property type="match status" value="1"/>
</dbReference>
<evidence type="ECO:0000256" key="9">
    <source>
        <dbReference type="ARBA" id="ARBA00022801"/>
    </source>
</evidence>
<name>A0ABP1QHW2_9HEXA</name>
<comment type="catalytic activity">
    <reaction evidence="1">
        <text>a myo-inositol phosphate + H2O = myo-inositol + phosphate</text>
        <dbReference type="Rhea" id="RHEA:24056"/>
        <dbReference type="ChEBI" id="CHEBI:15377"/>
        <dbReference type="ChEBI" id="CHEBI:17268"/>
        <dbReference type="ChEBI" id="CHEBI:43474"/>
        <dbReference type="ChEBI" id="CHEBI:84139"/>
        <dbReference type="EC" id="3.1.3.25"/>
    </reaction>
</comment>
<organism evidence="16 17">
    <name type="scientific">Orchesella dallaii</name>
    <dbReference type="NCBI Taxonomy" id="48710"/>
    <lineage>
        <taxon>Eukaryota</taxon>
        <taxon>Metazoa</taxon>
        <taxon>Ecdysozoa</taxon>
        <taxon>Arthropoda</taxon>
        <taxon>Hexapoda</taxon>
        <taxon>Collembola</taxon>
        <taxon>Entomobryomorpha</taxon>
        <taxon>Entomobryoidea</taxon>
        <taxon>Orchesellidae</taxon>
        <taxon>Orchesellinae</taxon>
        <taxon>Orchesella</taxon>
    </lineage>
</organism>
<evidence type="ECO:0000256" key="2">
    <source>
        <dbReference type="ARBA" id="ARBA00001946"/>
    </source>
</evidence>
<dbReference type="InterPro" id="IPR020550">
    <property type="entry name" value="Inositol_monophosphatase_CS"/>
</dbReference>
<evidence type="ECO:0000256" key="10">
    <source>
        <dbReference type="ARBA" id="ARBA00022842"/>
    </source>
</evidence>
<keyword evidence="8" id="KW-0479">Metal-binding</keyword>
<feature type="transmembrane region" description="Helical" evidence="15">
    <location>
        <begin position="12"/>
        <end position="30"/>
    </location>
</feature>
<dbReference type="InterPro" id="IPR000760">
    <property type="entry name" value="Inositol_monophosphatase-like"/>
</dbReference>
<comment type="cofactor">
    <cofactor evidence="2">
        <name>Mg(2+)</name>
        <dbReference type="ChEBI" id="CHEBI:18420"/>
    </cofactor>
</comment>
<evidence type="ECO:0000256" key="15">
    <source>
        <dbReference type="SAM" id="Phobius"/>
    </source>
</evidence>
<evidence type="ECO:0000256" key="8">
    <source>
        <dbReference type="ARBA" id="ARBA00022723"/>
    </source>
</evidence>
<evidence type="ECO:0000313" key="17">
    <source>
        <dbReference type="Proteomes" id="UP001642540"/>
    </source>
</evidence>
<proteinExistence type="inferred from homology"/>
<comment type="caution">
    <text evidence="16">The sequence shown here is derived from an EMBL/GenBank/DDBJ whole genome shotgun (WGS) entry which is preliminary data.</text>
</comment>
<evidence type="ECO:0000256" key="14">
    <source>
        <dbReference type="ARBA" id="ARBA00042949"/>
    </source>
</evidence>